<dbReference type="Proteomes" id="UP000271241">
    <property type="component" value="Unassembled WGS sequence"/>
</dbReference>
<evidence type="ECO:0008006" key="3">
    <source>
        <dbReference type="Google" id="ProtNLM"/>
    </source>
</evidence>
<keyword evidence="2" id="KW-1185">Reference proteome</keyword>
<sequence>MDFLDPGKDPIDFKRLPNSWVRYLQEVRQLEGRMVGVRLVFRGRGLLLVGMLRSMNAGVSHNEECKKAERTLRAWIREAEERRAEVLIGGDFNSVSRPAMDRLHV</sequence>
<name>A0A4P9XJB8_9FUNG</name>
<gene>
    <name evidence="1" type="ORF">THASP1DRAFT_32330</name>
</gene>
<dbReference type="EMBL" id="KZ993018">
    <property type="protein sequence ID" value="RKP05842.1"/>
    <property type="molecule type" value="Genomic_DNA"/>
</dbReference>
<organism evidence="1 2">
    <name type="scientific">Thamnocephalis sphaerospora</name>
    <dbReference type="NCBI Taxonomy" id="78915"/>
    <lineage>
        <taxon>Eukaryota</taxon>
        <taxon>Fungi</taxon>
        <taxon>Fungi incertae sedis</taxon>
        <taxon>Zoopagomycota</taxon>
        <taxon>Zoopagomycotina</taxon>
        <taxon>Zoopagomycetes</taxon>
        <taxon>Zoopagales</taxon>
        <taxon>Sigmoideomycetaceae</taxon>
        <taxon>Thamnocephalis</taxon>
    </lineage>
</organism>
<proteinExistence type="predicted"/>
<reference evidence="2" key="1">
    <citation type="journal article" date="2018" name="Nat. Microbiol.">
        <title>Leveraging single-cell genomics to expand the fungal tree of life.</title>
        <authorList>
            <person name="Ahrendt S.R."/>
            <person name="Quandt C.A."/>
            <person name="Ciobanu D."/>
            <person name="Clum A."/>
            <person name="Salamov A."/>
            <person name="Andreopoulos B."/>
            <person name="Cheng J.F."/>
            <person name="Woyke T."/>
            <person name="Pelin A."/>
            <person name="Henrissat B."/>
            <person name="Reynolds N.K."/>
            <person name="Benny G.L."/>
            <person name="Smith M.E."/>
            <person name="James T.Y."/>
            <person name="Grigoriev I.V."/>
        </authorList>
    </citation>
    <scope>NUCLEOTIDE SEQUENCE [LARGE SCALE GENOMIC DNA]</scope>
    <source>
        <strain evidence="2">RSA 1356</strain>
    </source>
</reference>
<accession>A0A4P9XJB8</accession>
<evidence type="ECO:0000313" key="1">
    <source>
        <dbReference type="EMBL" id="RKP05842.1"/>
    </source>
</evidence>
<protein>
    <recommendedName>
        <fullName evidence="3">Endonuclease/exonuclease/phosphatase domain-containing protein</fullName>
    </recommendedName>
</protein>
<dbReference type="AlphaFoldDB" id="A0A4P9XJB8"/>
<evidence type="ECO:0000313" key="2">
    <source>
        <dbReference type="Proteomes" id="UP000271241"/>
    </source>
</evidence>